<dbReference type="InterPro" id="IPR015590">
    <property type="entry name" value="Aldehyde_DH_dom"/>
</dbReference>
<name>A0A378JAG3_9GAMM</name>
<dbReference type="InterPro" id="IPR016162">
    <property type="entry name" value="Ald_DH_N"/>
</dbReference>
<feature type="domain" description="Aldehyde dehydrogenase" evidence="4">
    <location>
        <begin position="20"/>
        <end position="479"/>
    </location>
</feature>
<dbReference type="EC" id="1.2.1.27" evidence="1"/>
<organism evidence="5 6">
    <name type="scientific">Legionella donaldsonii</name>
    <dbReference type="NCBI Taxonomy" id="45060"/>
    <lineage>
        <taxon>Bacteria</taxon>
        <taxon>Pseudomonadati</taxon>
        <taxon>Pseudomonadota</taxon>
        <taxon>Gammaproteobacteria</taxon>
        <taxon>Legionellales</taxon>
        <taxon>Legionellaceae</taxon>
        <taxon>Legionella</taxon>
    </lineage>
</organism>
<evidence type="ECO:0000313" key="5">
    <source>
        <dbReference type="EMBL" id="STX44469.1"/>
    </source>
</evidence>
<dbReference type="Gene3D" id="3.40.605.10">
    <property type="entry name" value="Aldehyde Dehydrogenase, Chain A, domain 1"/>
    <property type="match status" value="1"/>
</dbReference>
<dbReference type="Proteomes" id="UP000254677">
    <property type="component" value="Unassembled WGS sequence"/>
</dbReference>
<gene>
    <name evidence="5" type="primary">mmsA</name>
    <name evidence="5" type="ORF">NCTC13292_02771</name>
</gene>
<proteinExistence type="predicted"/>
<dbReference type="InterPro" id="IPR016160">
    <property type="entry name" value="Ald_DH_CS_CYS"/>
</dbReference>
<dbReference type="GO" id="GO:0004491">
    <property type="term" value="F:methylmalonate-semialdehyde dehydrogenase (acylating, NAD) activity"/>
    <property type="evidence" value="ECO:0007669"/>
    <property type="project" value="UniProtKB-EC"/>
</dbReference>
<dbReference type="GO" id="GO:0006574">
    <property type="term" value="P:L-valine catabolic process"/>
    <property type="evidence" value="ECO:0007669"/>
    <property type="project" value="TreeGrafter"/>
</dbReference>
<protein>
    <recommendedName>
        <fullName evidence="1">methylmalonate-semialdehyde dehydrogenase (CoA acylating)</fullName>
        <ecNumber evidence="1">1.2.1.27</ecNumber>
    </recommendedName>
</protein>
<evidence type="ECO:0000259" key="4">
    <source>
        <dbReference type="Pfam" id="PF00171"/>
    </source>
</evidence>
<dbReference type="EMBL" id="UGOA01000001">
    <property type="protein sequence ID" value="STX44469.1"/>
    <property type="molecule type" value="Genomic_DNA"/>
</dbReference>
<dbReference type="PROSITE" id="PS00070">
    <property type="entry name" value="ALDEHYDE_DEHYDR_CYS"/>
    <property type="match status" value="1"/>
</dbReference>
<dbReference type="FunFam" id="3.40.309.10:FF:000002">
    <property type="entry name" value="Methylmalonate-semialdehyde dehydrogenase (Acylating)"/>
    <property type="match status" value="1"/>
</dbReference>
<dbReference type="SUPFAM" id="SSF53720">
    <property type="entry name" value="ALDH-like"/>
    <property type="match status" value="1"/>
</dbReference>
<sequence>MVYTVPHYIGGKSLLETTTNSHTIYNPANGEAIGQVYFADKALCDKTVAIAKEAWPSWAETAPVKRARILFKFRELLEKYLSDIAKLVTREHGKTLEDAKGSILRAIEVVEFNCGLVNQLQGDFSADVATQMDCHTQRQPLGVCAGVSPFNFPVMVPVWMTIPAIACGNTFILKPSEQDPSATIRLFELLTEAGLPAGVANCLQGDKHTVEQLLAHPDIAAFTAVASTPVAEAIYRTATAHGKRAHTFGGAKNHCVVMPDADFDQAANAIVGAAFGSAGERCMALSVVVTVGDQTADKLLDKLIPLVRAIRINAGDEANSDMGPLISSAHRQRVLAAIDKGVEEGAKLLIDGRSFKHPEHPEGYFVGPSLFDQVNESMSIYQNEIFGPVLVVARVPDFEQALSLVNRHQYGNGTAIFTRDGFSAREYSQRVQVGMVGINVPIPVPIASHPFGGWKRSSFGDTNMHGEESVNFYTRRKTITSKWPTTKLGENSFVMPTNG</sequence>
<dbReference type="PANTHER" id="PTHR43866:SF4">
    <property type="entry name" value="MALONATE-SEMIALDEHYDE DEHYDROGENASE"/>
    <property type="match status" value="1"/>
</dbReference>
<dbReference type="GO" id="GO:0006210">
    <property type="term" value="P:thymine catabolic process"/>
    <property type="evidence" value="ECO:0007669"/>
    <property type="project" value="TreeGrafter"/>
</dbReference>
<evidence type="ECO:0000313" key="6">
    <source>
        <dbReference type="Proteomes" id="UP000254677"/>
    </source>
</evidence>
<keyword evidence="6" id="KW-1185">Reference proteome</keyword>
<reference evidence="5 6" key="1">
    <citation type="submission" date="2018-06" db="EMBL/GenBank/DDBJ databases">
        <authorList>
            <consortium name="Pathogen Informatics"/>
            <person name="Doyle S."/>
        </authorList>
    </citation>
    <scope>NUCLEOTIDE SEQUENCE [LARGE SCALE GENOMIC DNA]</scope>
    <source>
        <strain evidence="5 6">NCTC13292</strain>
    </source>
</reference>
<dbReference type="AlphaFoldDB" id="A0A378JAG3"/>
<dbReference type="OrthoDB" id="9812625at2"/>
<dbReference type="PANTHER" id="PTHR43866">
    <property type="entry name" value="MALONATE-SEMIALDEHYDE DEHYDROGENASE"/>
    <property type="match status" value="1"/>
</dbReference>
<dbReference type="InterPro" id="IPR016161">
    <property type="entry name" value="Ald_DH/histidinol_DH"/>
</dbReference>
<dbReference type="InterPro" id="IPR010061">
    <property type="entry name" value="MeMal-semiAld_DH"/>
</dbReference>
<dbReference type="NCBIfam" id="TIGR01722">
    <property type="entry name" value="MMSDH"/>
    <property type="match status" value="1"/>
</dbReference>
<dbReference type="CDD" id="cd07085">
    <property type="entry name" value="ALDH_F6_MMSDH"/>
    <property type="match status" value="1"/>
</dbReference>
<dbReference type="RefSeq" id="WP_115222308.1">
    <property type="nucleotide sequence ID" value="NZ_CAXYJE010000001.1"/>
</dbReference>
<evidence type="ECO:0000256" key="3">
    <source>
        <dbReference type="ARBA" id="ARBA00023027"/>
    </source>
</evidence>
<evidence type="ECO:0000256" key="2">
    <source>
        <dbReference type="ARBA" id="ARBA00023002"/>
    </source>
</evidence>
<dbReference type="InterPro" id="IPR016163">
    <property type="entry name" value="Ald_DH_C"/>
</dbReference>
<evidence type="ECO:0000256" key="1">
    <source>
        <dbReference type="ARBA" id="ARBA00013048"/>
    </source>
</evidence>
<keyword evidence="3" id="KW-0520">NAD</keyword>
<dbReference type="Pfam" id="PF00171">
    <property type="entry name" value="Aldedh"/>
    <property type="match status" value="1"/>
</dbReference>
<dbReference type="Gene3D" id="3.40.309.10">
    <property type="entry name" value="Aldehyde Dehydrogenase, Chain A, domain 2"/>
    <property type="match status" value="1"/>
</dbReference>
<keyword evidence="2 5" id="KW-0560">Oxidoreductase</keyword>
<accession>A0A378JAG3</accession>